<dbReference type="PANTHER" id="PTHR40547:SF1">
    <property type="entry name" value="SLL0298 PROTEIN"/>
    <property type="match status" value="1"/>
</dbReference>
<protein>
    <recommendedName>
        <fullName evidence="2">DUF2062 domain-containing protein</fullName>
    </recommendedName>
</protein>
<dbReference type="Proteomes" id="UP000270743">
    <property type="component" value="Unassembled WGS sequence"/>
</dbReference>
<dbReference type="PANTHER" id="PTHR40547">
    <property type="entry name" value="SLL0298 PROTEIN"/>
    <property type="match status" value="1"/>
</dbReference>
<feature type="transmembrane region" description="Helical" evidence="1">
    <location>
        <begin position="157"/>
        <end position="183"/>
    </location>
</feature>
<reference evidence="3 4" key="1">
    <citation type="submission" date="2018-12" db="EMBL/GenBank/DDBJ databases">
        <authorList>
            <person name="Criscuolo A."/>
        </authorList>
    </citation>
    <scope>NUCLEOTIDE SEQUENCE [LARGE SCALE GENOMIC DNA]</scope>
    <source>
        <strain evidence="3">ACIP1116241</strain>
    </source>
</reference>
<keyword evidence="4" id="KW-1185">Reference proteome</keyword>
<keyword evidence="1" id="KW-1133">Transmembrane helix</keyword>
<dbReference type="AlphaFoldDB" id="A0A447IHW3"/>
<organism evidence="3 4">
    <name type="scientific">Paracoccus haematequi</name>
    <dbReference type="NCBI Taxonomy" id="2491866"/>
    <lineage>
        <taxon>Bacteria</taxon>
        <taxon>Pseudomonadati</taxon>
        <taxon>Pseudomonadota</taxon>
        <taxon>Alphaproteobacteria</taxon>
        <taxon>Rhodobacterales</taxon>
        <taxon>Paracoccaceae</taxon>
        <taxon>Paracoccus</taxon>
    </lineage>
</organism>
<dbReference type="OrthoDB" id="7360463at2"/>
<accession>A0A447IHW3</accession>
<feature type="domain" description="DUF2062" evidence="2">
    <location>
        <begin position="26"/>
        <end position="190"/>
    </location>
</feature>
<evidence type="ECO:0000313" key="4">
    <source>
        <dbReference type="Proteomes" id="UP000270743"/>
    </source>
</evidence>
<name>A0A447IHW3_9RHOB</name>
<keyword evidence="1" id="KW-0812">Transmembrane</keyword>
<evidence type="ECO:0000259" key="2">
    <source>
        <dbReference type="Pfam" id="PF09835"/>
    </source>
</evidence>
<dbReference type="InterPro" id="IPR018639">
    <property type="entry name" value="DUF2062"/>
</dbReference>
<sequence>MFKRSKPRTYGQLASEFVYPPGGFRRSTTYLWYRLRRLPDQPHRIARGVAAGVFLSFSPLHGFHFIVAALLCLAIRGNVLAAFVGTFAGNPLTTPFIALGAVGLGRTILGLPGDMSPQVIFREFAHATAETWHNVMSAFGPGPTSWSGLAEFWHGIFLPYAVGGAVMGAIAAALSYYITIPLVRRYHRRKGRKMEARIARVRQASNGGGPGNAAG</sequence>
<evidence type="ECO:0000256" key="1">
    <source>
        <dbReference type="SAM" id="Phobius"/>
    </source>
</evidence>
<keyword evidence="1" id="KW-0472">Membrane</keyword>
<gene>
    <name evidence="3" type="ORF">PARHAE_00258</name>
</gene>
<dbReference type="RefSeq" id="WP_126152807.1">
    <property type="nucleotide sequence ID" value="NZ_UZWE01000016.1"/>
</dbReference>
<dbReference type="Pfam" id="PF09835">
    <property type="entry name" value="DUF2062"/>
    <property type="match status" value="1"/>
</dbReference>
<evidence type="ECO:0000313" key="3">
    <source>
        <dbReference type="EMBL" id="VDS07086.1"/>
    </source>
</evidence>
<dbReference type="EMBL" id="UZWE01000016">
    <property type="protein sequence ID" value="VDS07086.1"/>
    <property type="molecule type" value="Genomic_DNA"/>
</dbReference>
<proteinExistence type="predicted"/>